<sequence length="96" mass="10928">MARNNNIKRLNDKRNAGNKSGWILIATFAVWVFLLLDMIFVAHNSMFIIIAVSIGTWLVGLTIMRPGQFAANVQQNGFWKALLGNGTNQGRRRRRR</sequence>
<evidence type="ECO:0000313" key="2">
    <source>
        <dbReference type="EMBL" id="MDB6262461.1"/>
    </source>
</evidence>
<protein>
    <submittedName>
        <fullName evidence="2">Uncharacterized protein</fullName>
    </submittedName>
</protein>
<name>A0A9X3W9Q2_LACAM</name>
<evidence type="ECO:0000256" key="1">
    <source>
        <dbReference type="SAM" id="Phobius"/>
    </source>
</evidence>
<comment type="caution">
    <text evidence="2">The sequence shown here is derived from an EMBL/GenBank/DDBJ whole genome shotgun (WGS) entry which is preliminary data.</text>
</comment>
<feature type="transmembrane region" description="Helical" evidence="1">
    <location>
        <begin position="21"/>
        <end position="40"/>
    </location>
</feature>
<keyword evidence="1" id="KW-0472">Membrane</keyword>
<keyword evidence="1" id="KW-1133">Transmembrane helix</keyword>
<gene>
    <name evidence="2" type="ORF">ODV15_07855</name>
</gene>
<proteinExistence type="predicted"/>
<dbReference type="EMBL" id="JAOTGU010000011">
    <property type="protein sequence ID" value="MDB6262461.1"/>
    <property type="molecule type" value="Genomic_DNA"/>
</dbReference>
<reference evidence="2" key="1">
    <citation type="journal article" date="2022" name="Microorganisms">
        <title>Antibiotic Susceptibility, Resistance Gene Determinants and Corresponding Genomic Regions in Lactobacillus amylovorus Isolates Derived from Wild Boars and Domestic Pigs.</title>
        <authorList>
            <person name="Moravkova M."/>
            <person name="Kostovova I."/>
            <person name="Kavanova K."/>
            <person name="Pechar R."/>
            <person name="Stanek S."/>
            <person name="Brychta A."/>
            <person name="Zeman M."/>
            <person name="Kubasova T."/>
        </authorList>
    </citation>
    <scope>NUCLEOTIDE SEQUENCE</scope>
    <source>
        <strain evidence="2">M356A</strain>
    </source>
</reference>
<dbReference type="RefSeq" id="WP_271870424.1">
    <property type="nucleotide sequence ID" value="NZ_JAOTGU010000011.1"/>
</dbReference>
<reference evidence="2" key="2">
    <citation type="submission" date="2022-10" db="EMBL/GenBank/DDBJ databases">
        <authorList>
            <person name="Kostovova I."/>
            <person name="Moravkova M."/>
            <person name="Pechar R."/>
        </authorList>
    </citation>
    <scope>NUCLEOTIDE SEQUENCE</scope>
    <source>
        <strain evidence="2">M356A</strain>
    </source>
</reference>
<dbReference type="AlphaFoldDB" id="A0A9X3W9Q2"/>
<evidence type="ECO:0000313" key="3">
    <source>
        <dbReference type="Proteomes" id="UP001143700"/>
    </source>
</evidence>
<organism evidence="2 3">
    <name type="scientific">Lactobacillus amylovorus</name>
    <dbReference type="NCBI Taxonomy" id="1604"/>
    <lineage>
        <taxon>Bacteria</taxon>
        <taxon>Bacillati</taxon>
        <taxon>Bacillota</taxon>
        <taxon>Bacilli</taxon>
        <taxon>Lactobacillales</taxon>
        <taxon>Lactobacillaceae</taxon>
        <taxon>Lactobacillus</taxon>
    </lineage>
</organism>
<feature type="transmembrane region" description="Helical" evidence="1">
    <location>
        <begin position="46"/>
        <end position="64"/>
    </location>
</feature>
<dbReference type="Proteomes" id="UP001143700">
    <property type="component" value="Unassembled WGS sequence"/>
</dbReference>
<accession>A0A9X3W9Q2</accession>
<keyword evidence="1" id="KW-0812">Transmembrane</keyword>